<organism evidence="1">
    <name type="scientific">Anguilla anguilla</name>
    <name type="common">European freshwater eel</name>
    <name type="synonym">Muraena anguilla</name>
    <dbReference type="NCBI Taxonomy" id="7936"/>
    <lineage>
        <taxon>Eukaryota</taxon>
        <taxon>Metazoa</taxon>
        <taxon>Chordata</taxon>
        <taxon>Craniata</taxon>
        <taxon>Vertebrata</taxon>
        <taxon>Euteleostomi</taxon>
        <taxon>Actinopterygii</taxon>
        <taxon>Neopterygii</taxon>
        <taxon>Teleostei</taxon>
        <taxon>Anguilliformes</taxon>
        <taxon>Anguillidae</taxon>
        <taxon>Anguilla</taxon>
    </lineage>
</organism>
<reference evidence="1" key="1">
    <citation type="submission" date="2014-11" db="EMBL/GenBank/DDBJ databases">
        <authorList>
            <person name="Amaro Gonzalez C."/>
        </authorList>
    </citation>
    <scope>NUCLEOTIDE SEQUENCE</scope>
</reference>
<evidence type="ECO:0000313" key="1">
    <source>
        <dbReference type="EMBL" id="JAH61103.1"/>
    </source>
</evidence>
<dbReference type="EMBL" id="GBXM01047474">
    <property type="protein sequence ID" value="JAH61103.1"/>
    <property type="molecule type" value="Transcribed_RNA"/>
</dbReference>
<name>A0A0E9U816_ANGAN</name>
<dbReference type="AlphaFoldDB" id="A0A0E9U816"/>
<sequence length="36" mass="4451">MVMGTTIRKQWYQRSSTFFFFGFQLLFFKHMQLKGI</sequence>
<accession>A0A0E9U816</accession>
<protein>
    <submittedName>
        <fullName evidence="1">Uncharacterized protein</fullName>
    </submittedName>
</protein>
<proteinExistence type="predicted"/>
<reference evidence="1" key="2">
    <citation type="journal article" date="2015" name="Fish Shellfish Immunol.">
        <title>Early steps in the European eel (Anguilla anguilla)-Vibrio vulnificus interaction in the gills: Role of the RtxA13 toxin.</title>
        <authorList>
            <person name="Callol A."/>
            <person name="Pajuelo D."/>
            <person name="Ebbesson L."/>
            <person name="Teles M."/>
            <person name="MacKenzie S."/>
            <person name="Amaro C."/>
        </authorList>
    </citation>
    <scope>NUCLEOTIDE SEQUENCE</scope>
</reference>